<organism evidence="2 3">
    <name type="scientific">Chroogloeocystis siderophila 5.2 s.c.1</name>
    <dbReference type="NCBI Taxonomy" id="247279"/>
    <lineage>
        <taxon>Bacteria</taxon>
        <taxon>Bacillati</taxon>
        <taxon>Cyanobacteriota</taxon>
        <taxon>Cyanophyceae</taxon>
        <taxon>Oscillatoriophycideae</taxon>
        <taxon>Chroococcales</taxon>
        <taxon>Chroococcaceae</taxon>
        <taxon>Chroogloeocystis</taxon>
    </lineage>
</organism>
<dbReference type="EMBL" id="MRCC01000004">
    <property type="protein sequence ID" value="OKH28194.1"/>
    <property type="molecule type" value="Genomic_DNA"/>
</dbReference>
<reference evidence="2 3" key="1">
    <citation type="submission" date="2016-11" db="EMBL/GenBank/DDBJ databases">
        <title>Draft Genome Sequences of Nine Cyanobacterial Strains from Diverse Habitats.</title>
        <authorList>
            <person name="Zhu T."/>
            <person name="Hou S."/>
            <person name="Lu X."/>
            <person name="Hess W.R."/>
        </authorList>
    </citation>
    <scope>NUCLEOTIDE SEQUENCE [LARGE SCALE GENOMIC DNA]</scope>
    <source>
        <strain evidence="2 3">5.2 s.c.1</strain>
    </source>
</reference>
<dbReference type="SUPFAM" id="SSF53335">
    <property type="entry name" value="S-adenosyl-L-methionine-dependent methyltransferases"/>
    <property type="match status" value="1"/>
</dbReference>
<dbReference type="OrthoDB" id="9791837at2"/>
<evidence type="ECO:0000313" key="3">
    <source>
        <dbReference type="Proteomes" id="UP000185984"/>
    </source>
</evidence>
<protein>
    <recommendedName>
        <fullName evidence="1">Methyltransferase type 11 domain-containing protein</fullName>
    </recommendedName>
</protein>
<dbReference type="AlphaFoldDB" id="A0A1U7HX66"/>
<proteinExistence type="predicted"/>
<dbReference type="InterPro" id="IPR013216">
    <property type="entry name" value="Methyltransf_11"/>
</dbReference>
<dbReference type="Gene3D" id="3.40.50.150">
    <property type="entry name" value="Vaccinia Virus protein VP39"/>
    <property type="match status" value="1"/>
</dbReference>
<accession>A0A1U7HX66</accession>
<name>A0A1U7HX66_9CHRO</name>
<sequence length="61" mass="7148">MRSHTPHPQVQWLCDDAEAISLPDRAVDAVICLLAVYYFSDLKKAFCEMNRIAKKDYYSYF</sequence>
<evidence type="ECO:0000259" key="1">
    <source>
        <dbReference type="Pfam" id="PF08241"/>
    </source>
</evidence>
<dbReference type="GO" id="GO:0008757">
    <property type="term" value="F:S-adenosylmethionine-dependent methyltransferase activity"/>
    <property type="evidence" value="ECO:0007669"/>
    <property type="project" value="InterPro"/>
</dbReference>
<gene>
    <name evidence="2" type="ORF">NIES1031_06420</name>
</gene>
<dbReference type="Proteomes" id="UP000185984">
    <property type="component" value="Unassembled WGS sequence"/>
</dbReference>
<feature type="domain" description="Methyltransferase type 11" evidence="1">
    <location>
        <begin position="4"/>
        <end position="56"/>
    </location>
</feature>
<comment type="caution">
    <text evidence="2">The sequence shown here is derived from an EMBL/GenBank/DDBJ whole genome shotgun (WGS) entry which is preliminary data.</text>
</comment>
<evidence type="ECO:0000313" key="2">
    <source>
        <dbReference type="EMBL" id="OKH28194.1"/>
    </source>
</evidence>
<dbReference type="STRING" id="247279.NIES1031_06420"/>
<dbReference type="InterPro" id="IPR029063">
    <property type="entry name" value="SAM-dependent_MTases_sf"/>
</dbReference>
<dbReference type="Pfam" id="PF08241">
    <property type="entry name" value="Methyltransf_11"/>
    <property type="match status" value="1"/>
</dbReference>
<keyword evidence="3" id="KW-1185">Reference proteome</keyword>